<dbReference type="AlphaFoldDB" id="A0ABD1P1R5"/>
<sequence length="137" mass="15733">MVSKKGKEKVDCLEIDENLSLDEKRVLDWMMLPNDIVIQLFSCLNYCDRASLSSTCRLWRILHKSPCLWQALDLRPHKCNTAAAALLVSRCQNLQKLRFYGHESANTIINLQARNLREINGDCCKKMTTATLYMLVA</sequence>
<dbReference type="PROSITE" id="PS50181">
    <property type="entry name" value="FBOX"/>
    <property type="match status" value="1"/>
</dbReference>
<dbReference type="InterPro" id="IPR032675">
    <property type="entry name" value="LRR_dom_sf"/>
</dbReference>
<feature type="domain" description="F-box" evidence="1">
    <location>
        <begin position="26"/>
        <end position="72"/>
    </location>
</feature>
<evidence type="ECO:0000259" key="1">
    <source>
        <dbReference type="PROSITE" id="PS50181"/>
    </source>
</evidence>
<accession>A0ABD1P1R5</accession>
<protein>
    <submittedName>
        <fullName evidence="2">Protein ARABIDILLO 1</fullName>
    </submittedName>
</protein>
<dbReference type="SMART" id="SM00256">
    <property type="entry name" value="FBOX"/>
    <property type="match status" value="1"/>
</dbReference>
<gene>
    <name evidence="2" type="ORF">Fot_56046</name>
</gene>
<evidence type="ECO:0000313" key="3">
    <source>
        <dbReference type="Proteomes" id="UP001604277"/>
    </source>
</evidence>
<keyword evidence="3" id="KW-1185">Reference proteome</keyword>
<dbReference type="EMBL" id="JBFOLJ010000035">
    <property type="protein sequence ID" value="KAL2457818.1"/>
    <property type="molecule type" value="Genomic_DNA"/>
</dbReference>
<reference evidence="3" key="1">
    <citation type="submission" date="2024-07" db="EMBL/GenBank/DDBJ databases">
        <title>Two chromosome-level genome assemblies of Korean endemic species Abeliophyllum distichum and Forsythia ovata (Oleaceae).</title>
        <authorList>
            <person name="Jang H."/>
        </authorList>
    </citation>
    <scope>NUCLEOTIDE SEQUENCE [LARGE SCALE GENOMIC DNA]</scope>
</reference>
<dbReference type="InterPro" id="IPR001810">
    <property type="entry name" value="F-box_dom"/>
</dbReference>
<comment type="caution">
    <text evidence="2">The sequence shown here is derived from an EMBL/GenBank/DDBJ whole genome shotgun (WGS) entry which is preliminary data.</text>
</comment>
<dbReference type="Gene3D" id="3.80.10.10">
    <property type="entry name" value="Ribonuclease Inhibitor"/>
    <property type="match status" value="1"/>
</dbReference>
<dbReference type="PANTHER" id="PTHR46976:SF1">
    <property type="entry name" value="PROTEIN ARABIDILLO 1"/>
    <property type="match status" value="1"/>
</dbReference>
<dbReference type="SUPFAM" id="SSF81383">
    <property type="entry name" value="F-box domain"/>
    <property type="match status" value="1"/>
</dbReference>
<dbReference type="InterPro" id="IPR036047">
    <property type="entry name" value="F-box-like_dom_sf"/>
</dbReference>
<organism evidence="2 3">
    <name type="scientific">Forsythia ovata</name>
    <dbReference type="NCBI Taxonomy" id="205694"/>
    <lineage>
        <taxon>Eukaryota</taxon>
        <taxon>Viridiplantae</taxon>
        <taxon>Streptophyta</taxon>
        <taxon>Embryophyta</taxon>
        <taxon>Tracheophyta</taxon>
        <taxon>Spermatophyta</taxon>
        <taxon>Magnoliopsida</taxon>
        <taxon>eudicotyledons</taxon>
        <taxon>Gunneridae</taxon>
        <taxon>Pentapetalae</taxon>
        <taxon>asterids</taxon>
        <taxon>lamiids</taxon>
        <taxon>Lamiales</taxon>
        <taxon>Oleaceae</taxon>
        <taxon>Forsythieae</taxon>
        <taxon>Forsythia</taxon>
    </lineage>
</organism>
<dbReference type="Pfam" id="PF12937">
    <property type="entry name" value="F-box-like"/>
    <property type="match status" value="1"/>
</dbReference>
<dbReference type="Proteomes" id="UP001604277">
    <property type="component" value="Unassembled WGS sequence"/>
</dbReference>
<dbReference type="PANTHER" id="PTHR46976">
    <property type="entry name" value="PROTEIN ARABIDILLO 1"/>
    <property type="match status" value="1"/>
</dbReference>
<proteinExistence type="predicted"/>
<evidence type="ECO:0000313" key="2">
    <source>
        <dbReference type="EMBL" id="KAL2457818.1"/>
    </source>
</evidence>
<name>A0ABD1P1R5_9LAMI</name>